<gene>
    <name evidence="2" type="ORF">PAXINDRAFT_19777</name>
</gene>
<feature type="region of interest" description="Disordered" evidence="1">
    <location>
        <begin position="40"/>
        <end position="86"/>
    </location>
</feature>
<evidence type="ECO:0000313" key="2">
    <source>
        <dbReference type="EMBL" id="KIJ07021.1"/>
    </source>
</evidence>
<evidence type="ECO:0000256" key="1">
    <source>
        <dbReference type="SAM" id="MobiDB-lite"/>
    </source>
</evidence>
<feature type="compositionally biased region" description="Low complexity" evidence="1">
    <location>
        <begin position="40"/>
        <end position="49"/>
    </location>
</feature>
<name>A0A0C9TI90_PAXIN</name>
<feature type="compositionally biased region" description="Polar residues" evidence="1">
    <location>
        <begin position="70"/>
        <end position="86"/>
    </location>
</feature>
<dbReference type="Proteomes" id="UP000053647">
    <property type="component" value="Unassembled WGS sequence"/>
</dbReference>
<reference evidence="2 3" key="1">
    <citation type="submission" date="2014-06" db="EMBL/GenBank/DDBJ databases">
        <authorList>
            <consortium name="DOE Joint Genome Institute"/>
            <person name="Kuo A."/>
            <person name="Kohler A."/>
            <person name="Nagy L.G."/>
            <person name="Floudas D."/>
            <person name="Copeland A."/>
            <person name="Barry K.W."/>
            <person name="Cichocki N."/>
            <person name="Veneault-Fourrey C."/>
            <person name="LaButti K."/>
            <person name="Lindquist E.A."/>
            <person name="Lipzen A."/>
            <person name="Lundell T."/>
            <person name="Morin E."/>
            <person name="Murat C."/>
            <person name="Sun H."/>
            <person name="Tunlid A."/>
            <person name="Henrissat B."/>
            <person name="Grigoriev I.V."/>
            <person name="Hibbett D.S."/>
            <person name="Martin F."/>
            <person name="Nordberg H.P."/>
            <person name="Cantor M.N."/>
            <person name="Hua S.X."/>
        </authorList>
    </citation>
    <scope>NUCLEOTIDE SEQUENCE [LARGE SCALE GENOMIC DNA]</scope>
    <source>
        <strain evidence="2 3">ATCC 200175</strain>
    </source>
</reference>
<protein>
    <submittedName>
        <fullName evidence="2">Uncharacterized protein</fullName>
    </submittedName>
</protein>
<dbReference type="EMBL" id="KN820049">
    <property type="protein sequence ID" value="KIJ07021.1"/>
    <property type="molecule type" value="Genomic_DNA"/>
</dbReference>
<dbReference type="OrthoDB" id="21589at2759"/>
<sequence>MYEIWTHVRIVILRPLERAGRNGAGAGANGAQAAGGVVPAAPPVAQANGHAGGLHPAPPTGPTTNPGQTRDGQQAQGPPMPSQSNGIIDSISLINIHSENRLLWPMQQPLRLPEPPGFLHKAISFLSLIVVTLHPEVYNRRSAALRQREGRLRTEMNIIEHEPEAREHGQPLGEEEQGRQEFRQQLRIQHARRANWVRQYVDRVRGSDWIEE</sequence>
<keyword evidence="3" id="KW-1185">Reference proteome</keyword>
<reference evidence="3" key="2">
    <citation type="submission" date="2015-01" db="EMBL/GenBank/DDBJ databases">
        <title>Evolutionary Origins and Diversification of the Mycorrhizal Mutualists.</title>
        <authorList>
            <consortium name="DOE Joint Genome Institute"/>
            <consortium name="Mycorrhizal Genomics Consortium"/>
            <person name="Kohler A."/>
            <person name="Kuo A."/>
            <person name="Nagy L.G."/>
            <person name="Floudas D."/>
            <person name="Copeland A."/>
            <person name="Barry K.W."/>
            <person name="Cichocki N."/>
            <person name="Veneault-Fourrey C."/>
            <person name="LaButti K."/>
            <person name="Lindquist E.A."/>
            <person name="Lipzen A."/>
            <person name="Lundell T."/>
            <person name="Morin E."/>
            <person name="Murat C."/>
            <person name="Riley R."/>
            <person name="Ohm R."/>
            <person name="Sun H."/>
            <person name="Tunlid A."/>
            <person name="Henrissat B."/>
            <person name="Grigoriev I.V."/>
            <person name="Hibbett D.S."/>
            <person name="Martin F."/>
        </authorList>
    </citation>
    <scope>NUCLEOTIDE SEQUENCE [LARGE SCALE GENOMIC DNA]</scope>
    <source>
        <strain evidence="3">ATCC 200175</strain>
    </source>
</reference>
<organism evidence="2 3">
    <name type="scientific">Paxillus involutus ATCC 200175</name>
    <dbReference type="NCBI Taxonomy" id="664439"/>
    <lineage>
        <taxon>Eukaryota</taxon>
        <taxon>Fungi</taxon>
        <taxon>Dikarya</taxon>
        <taxon>Basidiomycota</taxon>
        <taxon>Agaricomycotina</taxon>
        <taxon>Agaricomycetes</taxon>
        <taxon>Agaricomycetidae</taxon>
        <taxon>Boletales</taxon>
        <taxon>Paxilineae</taxon>
        <taxon>Paxillaceae</taxon>
        <taxon>Paxillus</taxon>
    </lineage>
</organism>
<dbReference type="AlphaFoldDB" id="A0A0C9TI90"/>
<evidence type="ECO:0000313" key="3">
    <source>
        <dbReference type="Proteomes" id="UP000053647"/>
    </source>
</evidence>
<proteinExistence type="predicted"/>
<accession>A0A0C9TI90</accession>
<dbReference type="HOGENOM" id="CLU_1300062_0_0_1"/>